<dbReference type="AlphaFoldDB" id="A0A286GX61"/>
<evidence type="ECO:0000313" key="2">
    <source>
        <dbReference type="Proteomes" id="UP000219621"/>
    </source>
</evidence>
<gene>
    <name evidence="1" type="ORF">SAMN05421508_11191</name>
</gene>
<accession>A0A286GX61</accession>
<evidence type="ECO:0000313" key="1">
    <source>
        <dbReference type="EMBL" id="SOE00120.1"/>
    </source>
</evidence>
<organism evidence="1 2">
    <name type="scientific">Caenispirillum bisanense</name>
    <dbReference type="NCBI Taxonomy" id="414052"/>
    <lineage>
        <taxon>Bacteria</taxon>
        <taxon>Pseudomonadati</taxon>
        <taxon>Pseudomonadota</taxon>
        <taxon>Alphaproteobacteria</taxon>
        <taxon>Rhodospirillales</taxon>
        <taxon>Novispirillaceae</taxon>
        <taxon>Caenispirillum</taxon>
    </lineage>
</organism>
<protein>
    <submittedName>
        <fullName evidence="1">Uncharacterized protein</fullName>
    </submittedName>
</protein>
<sequence>MWKVVPVIAAGALAALWHTPATGLILFGTLLSVFLVSLFQSTTDTP</sequence>
<dbReference type="EMBL" id="OCNJ01000011">
    <property type="protein sequence ID" value="SOE00120.1"/>
    <property type="molecule type" value="Genomic_DNA"/>
</dbReference>
<dbReference type="RefSeq" id="WP_176525282.1">
    <property type="nucleotide sequence ID" value="NZ_OCNJ01000011.1"/>
</dbReference>
<proteinExistence type="predicted"/>
<reference evidence="1 2" key="1">
    <citation type="submission" date="2017-09" db="EMBL/GenBank/DDBJ databases">
        <authorList>
            <person name="Ehlers B."/>
            <person name="Leendertz F.H."/>
        </authorList>
    </citation>
    <scope>NUCLEOTIDE SEQUENCE [LARGE SCALE GENOMIC DNA]</scope>
    <source>
        <strain evidence="1 2">USBA 140</strain>
    </source>
</reference>
<name>A0A286GX61_9PROT</name>
<keyword evidence="2" id="KW-1185">Reference proteome</keyword>
<dbReference type="Proteomes" id="UP000219621">
    <property type="component" value="Unassembled WGS sequence"/>
</dbReference>